<dbReference type="GO" id="GO:0003887">
    <property type="term" value="F:DNA-directed DNA polymerase activity"/>
    <property type="evidence" value="ECO:0007669"/>
    <property type="project" value="InterPro"/>
</dbReference>
<proteinExistence type="inferred from homology"/>
<dbReference type="InterPro" id="IPR036388">
    <property type="entry name" value="WH-like_DNA-bd_sf"/>
</dbReference>
<name>A0A5N7J777_9CLOT</name>
<evidence type="ECO:0000259" key="2">
    <source>
        <dbReference type="Pfam" id="PF01051"/>
    </source>
</evidence>
<dbReference type="RefSeq" id="WP_152753757.1">
    <property type="nucleotide sequence ID" value="NZ_SPSE01000053.1"/>
</dbReference>
<dbReference type="InterPro" id="IPR000525">
    <property type="entry name" value="Initiator_Rep_WH1"/>
</dbReference>
<feature type="domain" description="Initiator Rep protein WH1" evidence="2">
    <location>
        <begin position="10"/>
        <end position="152"/>
    </location>
</feature>
<dbReference type="SUPFAM" id="SSF46785">
    <property type="entry name" value="Winged helix' DNA-binding domain"/>
    <property type="match status" value="2"/>
</dbReference>
<gene>
    <name evidence="3" type="ORF">E4V82_21170</name>
</gene>
<dbReference type="Pfam" id="PF01051">
    <property type="entry name" value="Rep3_N"/>
    <property type="match status" value="1"/>
</dbReference>
<dbReference type="AlphaFoldDB" id="A0A5N7J777"/>
<sequence>MIKKGKYIAVRSNELIEARYNLSVSQNDIMDMVLTKIEDDNNYLYELNINDYKHLYKTDTSNIYRNLEKATKGMEGTGFYLLTNNDKGVEKETFFVWFASIEYVKSEGKITFEIGTKLKALLLEMKKRIYYKIEYPMNFSSIYSKRVYYYLKSFEDTGWRIDNLDVLRKKLQCPKSYEKYSFFRIKVLDMAIKEINNYSDISFEFQEIKVGRKVMRIKFIIKQNQNNKARNEIAATSSDSKESEELGLIKQVQEIFTKNTITRHEASCILKDANNNIDLINQCYQYLLTKDVPNVVGYMRTLVKGFNEPQTNIHESNFTNYEQRTYDFDSLEKKLLGWGN</sequence>
<dbReference type="InterPro" id="IPR036390">
    <property type="entry name" value="WH_DNA-bd_sf"/>
</dbReference>
<organism evidence="3 4">
    <name type="scientific">Clostridium estertheticum</name>
    <dbReference type="NCBI Taxonomy" id="238834"/>
    <lineage>
        <taxon>Bacteria</taxon>
        <taxon>Bacillati</taxon>
        <taxon>Bacillota</taxon>
        <taxon>Clostridia</taxon>
        <taxon>Eubacteriales</taxon>
        <taxon>Clostridiaceae</taxon>
        <taxon>Clostridium</taxon>
    </lineage>
</organism>
<reference evidence="3 4" key="1">
    <citation type="journal article" date="2019" name="Lett. Appl. Microbiol.">
        <title>A case of 'blown pack' spoilage of vacuum-packaged pork likely associated with Clostridium estertheticum in Canada.</title>
        <authorList>
            <person name="Zhang P."/>
            <person name="Ward P."/>
            <person name="McMullen L.M."/>
            <person name="Yang X."/>
        </authorList>
    </citation>
    <scope>NUCLEOTIDE SEQUENCE [LARGE SCALE GENOMIC DNA]</scope>
    <source>
        <strain evidence="3 4">MA19</strain>
    </source>
</reference>
<protein>
    <submittedName>
        <fullName evidence="3">RepB family plasmid replication initiator protein</fullName>
    </submittedName>
</protein>
<accession>A0A5N7J777</accession>
<dbReference type="EMBL" id="SPSF01000052">
    <property type="protein sequence ID" value="MPQ64591.1"/>
    <property type="molecule type" value="Genomic_DNA"/>
</dbReference>
<evidence type="ECO:0000313" key="4">
    <source>
        <dbReference type="Proteomes" id="UP000342249"/>
    </source>
</evidence>
<comment type="similarity">
    <text evidence="1">Belongs to the initiator RepB protein family.</text>
</comment>
<dbReference type="Pfam" id="PF21205">
    <property type="entry name" value="Rep3_C"/>
    <property type="match status" value="1"/>
</dbReference>
<dbReference type="GO" id="GO:0006270">
    <property type="term" value="P:DNA replication initiation"/>
    <property type="evidence" value="ECO:0007669"/>
    <property type="project" value="InterPro"/>
</dbReference>
<dbReference type="Proteomes" id="UP000342249">
    <property type="component" value="Unassembled WGS sequence"/>
</dbReference>
<dbReference type="Gene3D" id="1.10.10.10">
    <property type="entry name" value="Winged helix-like DNA-binding domain superfamily/Winged helix DNA-binding domain"/>
    <property type="match status" value="2"/>
</dbReference>
<comment type="caution">
    <text evidence="3">The sequence shown here is derived from an EMBL/GenBank/DDBJ whole genome shotgun (WGS) entry which is preliminary data.</text>
</comment>
<evidence type="ECO:0000313" key="3">
    <source>
        <dbReference type="EMBL" id="MPQ64591.1"/>
    </source>
</evidence>
<evidence type="ECO:0000256" key="1">
    <source>
        <dbReference type="ARBA" id="ARBA00038283"/>
    </source>
</evidence>